<keyword evidence="4" id="KW-1185">Reference proteome</keyword>
<dbReference type="RefSeq" id="WP_215337459.1">
    <property type="nucleotide sequence ID" value="NZ_JAGSGD010000001.1"/>
</dbReference>
<dbReference type="Proteomes" id="UP000622580">
    <property type="component" value="Unassembled WGS sequence"/>
</dbReference>
<dbReference type="SUPFAM" id="SSF89392">
    <property type="entry name" value="Prokaryotic lipoproteins and lipoprotein localization factors"/>
    <property type="match status" value="1"/>
</dbReference>
<keyword evidence="3" id="KW-0449">Lipoprotein</keyword>
<dbReference type="AlphaFoldDB" id="A0A941CWY8"/>
<dbReference type="InterPro" id="IPR004564">
    <property type="entry name" value="OM_lipoprot_carrier_LolA-like"/>
</dbReference>
<dbReference type="Pfam" id="PF03548">
    <property type="entry name" value="LolA"/>
    <property type="match status" value="1"/>
</dbReference>
<feature type="signal peptide" evidence="2">
    <location>
        <begin position="1"/>
        <end position="22"/>
    </location>
</feature>
<dbReference type="CDD" id="cd16325">
    <property type="entry name" value="LolA"/>
    <property type="match status" value="1"/>
</dbReference>
<dbReference type="PANTHER" id="PTHR35869:SF1">
    <property type="entry name" value="OUTER-MEMBRANE LIPOPROTEIN CARRIER PROTEIN"/>
    <property type="match status" value="1"/>
</dbReference>
<evidence type="ECO:0000256" key="1">
    <source>
        <dbReference type="ARBA" id="ARBA00022729"/>
    </source>
</evidence>
<dbReference type="EMBL" id="JAGSGD010000001">
    <property type="protein sequence ID" value="MBR7617877.1"/>
    <property type="molecule type" value="Genomic_DNA"/>
</dbReference>
<name>A0A941CWY8_9CAUL</name>
<gene>
    <name evidence="3" type="ORF">JKL49_00630</name>
</gene>
<dbReference type="InterPro" id="IPR029046">
    <property type="entry name" value="LolA/LolB/LppX"/>
</dbReference>
<dbReference type="PANTHER" id="PTHR35869">
    <property type="entry name" value="OUTER-MEMBRANE LIPOPROTEIN CARRIER PROTEIN"/>
    <property type="match status" value="1"/>
</dbReference>
<comment type="caution">
    <text evidence="3">The sequence shown here is derived from an EMBL/GenBank/DDBJ whole genome shotgun (WGS) entry which is preliminary data.</text>
</comment>
<feature type="chain" id="PRO_5036944410" evidence="2">
    <location>
        <begin position="23"/>
        <end position="214"/>
    </location>
</feature>
<evidence type="ECO:0000313" key="4">
    <source>
        <dbReference type="Proteomes" id="UP000622580"/>
    </source>
</evidence>
<evidence type="ECO:0000256" key="2">
    <source>
        <dbReference type="SAM" id="SignalP"/>
    </source>
</evidence>
<organism evidence="3 4">
    <name type="scientific">Phenylobacterium glaciei</name>
    <dbReference type="NCBI Taxonomy" id="2803784"/>
    <lineage>
        <taxon>Bacteria</taxon>
        <taxon>Pseudomonadati</taxon>
        <taxon>Pseudomonadota</taxon>
        <taxon>Alphaproteobacteria</taxon>
        <taxon>Caulobacterales</taxon>
        <taxon>Caulobacteraceae</taxon>
        <taxon>Phenylobacterium</taxon>
    </lineage>
</organism>
<accession>A0A941CWY8</accession>
<proteinExistence type="predicted"/>
<reference evidence="3" key="1">
    <citation type="submission" date="2021-04" db="EMBL/GenBank/DDBJ databases">
        <title>Draft genome assembly of strain Phenylobacterium sp. 20VBR1 using MiniION and Illumina platforms.</title>
        <authorList>
            <person name="Thomas F.A."/>
            <person name="Krishnan K.P."/>
            <person name="Sinha R.K."/>
        </authorList>
    </citation>
    <scope>NUCLEOTIDE SEQUENCE</scope>
    <source>
        <strain evidence="3">20VBR1</strain>
    </source>
</reference>
<protein>
    <submittedName>
        <fullName evidence="3">Outer-membrane lipoprotein carrier protein LolA</fullName>
    </submittedName>
</protein>
<sequence>MTRLTRRALALGLAALPLPALAARPAIAPLTADDRALVDKASAYLQGLTEAKGRFVQTDARGTTTQGTVYLKRPGKARFAYEAPSGLLVVADGANVSVADSRLKTFDRYPLMATPLSIFLARQIKLDKGVVISDVTRLADGFTITARDGKKQAEGQITLTFSNSPMALIGWTVSDAQGQATRIRLTGLERASGLAPTLFVLNDPRPKSVGRARM</sequence>
<dbReference type="Gene3D" id="2.50.20.10">
    <property type="entry name" value="Lipoprotein localisation LolA/LolB/LppX"/>
    <property type="match status" value="1"/>
</dbReference>
<evidence type="ECO:0000313" key="3">
    <source>
        <dbReference type="EMBL" id="MBR7617877.1"/>
    </source>
</evidence>
<keyword evidence="1 2" id="KW-0732">Signal</keyword>